<proteinExistence type="predicted"/>
<dbReference type="Pfam" id="PF03796">
    <property type="entry name" value="DnaB_C"/>
    <property type="match status" value="1"/>
</dbReference>
<evidence type="ECO:0000313" key="4">
    <source>
        <dbReference type="Proteomes" id="UP000654471"/>
    </source>
</evidence>
<comment type="caution">
    <text evidence="3">The sequence shown here is derived from an EMBL/GenBank/DDBJ whole genome shotgun (WGS) entry which is preliminary data.</text>
</comment>
<gene>
    <name evidence="3" type="ORF">GCM10010211_78050</name>
</gene>
<feature type="region of interest" description="Disordered" evidence="1">
    <location>
        <begin position="113"/>
        <end position="133"/>
    </location>
</feature>
<dbReference type="Gene3D" id="3.40.50.300">
    <property type="entry name" value="P-loop containing nucleotide triphosphate hydrolases"/>
    <property type="match status" value="1"/>
</dbReference>
<sequence>MLPHAPITGAGSGLAATIDEPQAIENRNGQLTGVSTGFTDLDILTQGLQPGQLIVIGARPVIGESTLALGVACACSIRDGLPSVFFSLEMGVSEIDMRMLSAEARVGLHKMRSGNLAPTPVASRARRHSPERR</sequence>
<feature type="compositionally biased region" description="Basic residues" evidence="1">
    <location>
        <begin position="124"/>
        <end position="133"/>
    </location>
</feature>
<dbReference type="RefSeq" id="WP_373300063.1">
    <property type="nucleotide sequence ID" value="NZ_BMRP01000061.1"/>
</dbReference>
<dbReference type="PROSITE" id="PS51199">
    <property type="entry name" value="SF4_HELICASE"/>
    <property type="match status" value="1"/>
</dbReference>
<keyword evidence="4" id="KW-1185">Reference proteome</keyword>
<dbReference type="SUPFAM" id="SSF52540">
    <property type="entry name" value="P-loop containing nucleoside triphosphate hydrolases"/>
    <property type="match status" value="1"/>
</dbReference>
<organism evidence="3 4">
    <name type="scientific">Streptomyces albospinus</name>
    <dbReference type="NCBI Taxonomy" id="285515"/>
    <lineage>
        <taxon>Bacteria</taxon>
        <taxon>Bacillati</taxon>
        <taxon>Actinomycetota</taxon>
        <taxon>Actinomycetes</taxon>
        <taxon>Kitasatosporales</taxon>
        <taxon>Streptomycetaceae</taxon>
        <taxon>Streptomyces</taxon>
    </lineage>
</organism>
<evidence type="ECO:0000259" key="2">
    <source>
        <dbReference type="PROSITE" id="PS51199"/>
    </source>
</evidence>
<feature type="domain" description="SF4 helicase" evidence="2">
    <location>
        <begin position="27"/>
        <end position="133"/>
    </location>
</feature>
<dbReference type="InterPro" id="IPR007694">
    <property type="entry name" value="DNA_helicase_DnaB-like_C"/>
</dbReference>
<dbReference type="Proteomes" id="UP000654471">
    <property type="component" value="Unassembled WGS sequence"/>
</dbReference>
<evidence type="ECO:0000313" key="3">
    <source>
        <dbReference type="EMBL" id="GGU99040.1"/>
    </source>
</evidence>
<protein>
    <recommendedName>
        <fullName evidence="2">SF4 helicase domain-containing protein</fullName>
    </recommendedName>
</protein>
<name>A0ABQ2VMC8_9ACTN</name>
<evidence type="ECO:0000256" key="1">
    <source>
        <dbReference type="SAM" id="MobiDB-lite"/>
    </source>
</evidence>
<dbReference type="InterPro" id="IPR027417">
    <property type="entry name" value="P-loop_NTPase"/>
</dbReference>
<dbReference type="PANTHER" id="PTHR30153:SF2">
    <property type="entry name" value="REPLICATIVE DNA HELICASE"/>
    <property type="match status" value="1"/>
</dbReference>
<accession>A0ABQ2VMC8</accession>
<reference evidence="4" key="1">
    <citation type="journal article" date="2019" name="Int. J. Syst. Evol. Microbiol.">
        <title>The Global Catalogue of Microorganisms (GCM) 10K type strain sequencing project: providing services to taxonomists for standard genome sequencing and annotation.</title>
        <authorList>
            <consortium name="The Broad Institute Genomics Platform"/>
            <consortium name="The Broad Institute Genome Sequencing Center for Infectious Disease"/>
            <person name="Wu L."/>
            <person name="Ma J."/>
        </authorList>
    </citation>
    <scope>NUCLEOTIDE SEQUENCE [LARGE SCALE GENOMIC DNA]</scope>
    <source>
        <strain evidence="4">JCM 3399</strain>
    </source>
</reference>
<dbReference type="EMBL" id="BMRP01000061">
    <property type="protein sequence ID" value="GGU99040.1"/>
    <property type="molecule type" value="Genomic_DNA"/>
</dbReference>
<dbReference type="PANTHER" id="PTHR30153">
    <property type="entry name" value="REPLICATIVE DNA HELICASE DNAB"/>
    <property type="match status" value="1"/>
</dbReference>